<dbReference type="PROSITE" id="PS51375">
    <property type="entry name" value="PPR"/>
    <property type="match status" value="4"/>
</dbReference>
<dbReference type="InterPro" id="IPR046960">
    <property type="entry name" value="PPR_At4g14850-like_plant"/>
</dbReference>
<dbReference type="FunFam" id="1.25.40.10:FF:001093">
    <property type="entry name" value="Pentatricopeptide repeat-containing protein At2g34400"/>
    <property type="match status" value="1"/>
</dbReference>
<keyword evidence="1" id="KW-0677">Repeat</keyword>
<gene>
    <name evidence="3" type="ORF">RJ640_007409</name>
</gene>
<feature type="repeat" description="PPR" evidence="2">
    <location>
        <begin position="81"/>
        <end position="111"/>
    </location>
</feature>
<dbReference type="InterPro" id="IPR046848">
    <property type="entry name" value="E_motif"/>
</dbReference>
<dbReference type="InterPro" id="IPR011990">
    <property type="entry name" value="TPR-like_helical_dom_sf"/>
</dbReference>
<feature type="repeat" description="PPR" evidence="2">
    <location>
        <begin position="211"/>
        <end position="245"/>
    </location>
</feature>
<evidence type="ECO:0000313" key="4">
    <source>
        <dbReference type="Proteomes" id="UP001187471"/>
    </source>
</evidence>
<dbReference type="Gene3D" id="1.25.40.10">
    <property type="entry name" value="Tetratricopeptide repeat domain"/>
    <property type="match status" value="5"/>
</dbReference>
<comment type="caution">
    <text evidence="3">The sequence shown here is derived from an EMBL/GenBank/DDBJ whole genome shotgun (WGS) entry which is preliminary data.</text>
</comment>
<dbReference type="GO" id="GO:0009451">
    <property type="term" value="P:RNA modification"/>
    <property type="evidence" value="ECO:0007669"/>
    <property type="project" value="InterPro"/>
</dbReference>
<dbReference type="Pfam" id="PF13041">
    <property type="entry name" value="PPR_2"/>
    <property type="match status" value="2"/>
</dbReference>
<dbReference type="GO" id="GO:0003723">
    <property type="term" value="F:RNA binding"/>
    <property type="evidence" value="ECO:0007669"/>
    <property type="project" value="InterPro"/>
</dbReference>
<protein>
    <submittedName>
        <fullName evidence="3">Uncharacterized protein</fullName>
    </submittedName>
</protein>
<dbReference type="PANTHER" id="PTHR47926:SF479">
    <property type="entry name" value="PENTACOTRIPEPTIDE-REPEAT REGION OF PRORP DOMAIN-CONTAINING PROTEIN"/>
    <property type="match status" value="1"/>
</dbReference>
<sequence length="641" mass="71528">MYLNVKKAHRLHKASFSFFSNLIDHCLSSKSLHFTKVIHAQLIKLGFNTNTFLGNRCLDLYSRVGTISDALQAFDDIANKNVFSWNIRLRVFVKSREIDSALKVFDEMPERDVVSWNTMISCYASIGLVDYAVEVFGSMLNDGVRPSGFTYSILVSSVTCARNGKEVHGSMIRNGINFHNVVVGNGLIDIYGKLGLLDYAFAVFLRMEELDVISWNSLILGCCRSGYDRLALKQFCSMIGMGHSPDGFTMSTAITACTNLRDLDKGKLVACLCIKLGFLSNTIVSSSVIDLFSKCNRVEDSVRIFEERDVWDSAVCNSMMSSYAWHALEENALQTFVLALRENLRPTEFTLSCVVSCASVFCPVEQGSQLHSLVVKLGFESDSIVASSLVEMYCKYGSIDYAMNIFAEITERDLISWNSMIAGLGYNGKVVESLDLFRKLLEKGQPPDEITLAGVLLACNYGGFIDEGMLIFSSMEKGYGIPPRNEHYTCVVDMMSRAGKLKEALDIIEKMPCEPSSEIWRAIIHACEVHGDLKVTERVAEKMMELEPNSSLPYLVLAKEYELRGRWESLVRVRKAMKEGNVKKVVGCSWVGIKACVFVFGPDQVLDLGGKDIYSILRLLMHDMDDEACACQPSSEVERDG</sequence>
<dbReference type="Proteomes" id="UP001187471">
    <property type="component" value="Unassembled WGS sequence"/>
</dbReference>
<dbReference type="NCBIfam" id="TIGR00756">
    <property type="entry name" value="PPR"/>
    <property type="match status" value="4"/>
</dbReference>
<feature type="repeat" description="PPR" evidence="2">
    <location>
        <begin position="413"/>
        <end position="447"/>
    </location>
</feature>
<dbReference type="EMBL" id="JAVXUO010003060">
    <property type="protein sequence ID" value="KAK2967094.1"/>
    <property type="molecule type" value="Genomic_DNA"/>
</dbReference>
<dbReference type="Pfam" id="PF01535">
    <property type="entry name" value="PPR"/>
    <property type="match status" value="3"/>
</dbReference>
<dbReference type="Pfam" id="PF20431">
    <property type="entry name" value="E_motif"/>
    <property type="match status" value="1"/>
</dbReference>
<feature type="repeat" description="PPR" evidence="2">
    <location>
        <begin position="112"/>
        <end position="146"/>
    </location>
</feature>
<accession>A0AA88U0U0</accession>
<dbReference type="FunFam" id="1.25.40.10:FF:000442">
    <property type="entry name" value="Pentatricopeptide repeat-containing protein At3g49710"/>
    <property type="match status" value="1"/>
</dbReference>
<organism evidence="3 4">
    <name type="scientific">Escallonia rubra</name>
    <dbReference type="NCBI Taxonomy" id="112253"/>
    <lineage>
        <taxon>Eukaryota</taxon>
        <taxon>Viridiplantae</taxon>
        <taxon>Streptophyta</taxon>
        <taxon>Embryophyta</taxon>
        <taxon>Tracheophyta</taxon>
        <taxon>Spermatophyta</taxon>
        <taxon>Magnoliopsida</taxon>
        <taxon>eudicotyledons</taxon>
        <taxon>Gunneridae</taxon>
        <taxon>Pentapetalae</taxon>
        <taxon>asterids</taxon>
        <taxon>campanulids</taxon>
        <taxon>Escalloniales</taxon>
        <taxon>Escalloniaceae</taxon>
        <taxon>Escallonia</taxon>
    </lineage>
</organism>
<keyword evidence="4" id="KW-1185">Reference proteome</keyword>
<dbReference type="PANTHER" id="PTHR47926">
    <property type="entry name" value="PENTATRICOPEPTIDE REPEAT-CONTAINING PROTEIN"/>
    <property type="match status" value="1"/>
</dbReference>
<evidence type="ECO:0000256" key="1">
    <source>
        <dbReference type="ARBA" id="ARBA00022737"/>
    </source>
</evidence>
<dbReference type="InterPro" id="IPR002885">
    <property type="entry name" value="PPR_rpt"/>
</dbReference>
<dbReference type="AlphaFoldDB" id="A0AA88U0U0"/>
<proteinExistence type="predicted"/>
<evidence type="ECO:0000313" key="3">
    <source>
        <dbReference type="EMBL" id="KAK2967094.1"/>
    </source>
</evidence>
<dbReference type="SUPFAM" id="SSF48452">
    <property type="entry name" value="TPR-like"/>
    <property type="match status" value="1"/>
</dbReference>
<name>A0AA88U0U0_9ASTE</name>
<evidence type="ECO:0000256" key="2">
    <source>
        <dbReference type="PROSITE-ProRule" id="PRU00708"/>
    </source>
</evidence>
<reference evidence="3" key="1">
    <citation type="submission" date="2022-12" db="EMBL/GenBank/DDBJ databases">
        <title>Draft genome assemblies for two species of Escallonia (Escalloniales).</title>
        <authorList>
            <person name="Chanderbali A."/>
            <person name="Dervinis C."/>
            <person name="Anghel I."/>
            <person name="Soltis D."/>
            <person name="Soltis P."/>
            <person name="Zapata F."/>
        </authorList>
    </citation>
    <scope>NUCLEOTIDE SEQUENCE</scope>
    <source>
        <strain evidence="3">UCBG92.1500</strain>
        <tissue evidence="3">Leaf</tissue>
    </source>
</reference>